<dbReference type="SUPFAM" id="SSF53448">
    <property type="entry name" value="Nucleotide-diphospho-sugar transferases"/>
    <property type="match status" value="1"/>
</dbReference>
<dbReference type="PANTHER" id="PTHR43685:SF5">
    <property type="entry name" value="GLYCOSYLTRANSFERASE EPSE-RELATED"/>
    <property type="match status" value="1"/>
</dbReference>
<gene>
    <name evidence="5" type="ORF">I8D64_12270</name>
</gene>
<dbReference type="EMBL" id="JAEDAJ010000007">
    <property type="protein sequence ID" value="MBK0332171.1"/>
    <property type="molecule type" value="Genomic_DNA"/>
</dbReference>
<dbReference type="PANTHER" id="PTHR43685">
    <property type="entry name" value="GLYCOSYLTRANSFERASE"/>
    <property type="match status" value="1"/>
</dbReference>
<accession>A0ABS1BC16</accession>
<comment type="caution">
    <text evidence="5">The sequence shown here is derived from an EMBL/GenBank/DDBJ whole genome shotgun (WGS) entry which is preliminary data.</text>
</comment>
<feature type="domain" description="Glycosyltransferase 2-like" evidence="4">
    <location>
        <begin position="23"/>
        <end position="187"/>
    </location>
</feature>
<evidence type="ECO:0000259" key="4">
    <source>
        <dbReference type="Pfam" id="PF00535"/>
    </source>
</evidence>
<keyword evidence="6" id="KW-1185">Reference proteome</keyword>
<evidence type="ECO:0000256" key="3">
    <source>
        <dbReference type="ARBA" id="ARBA00022679"/>
    </source>
</evidence>
<dbReference type="RefSeq" id="WP_200503074.1">
    <property type="nucleotide sequence ID" value="NZ_JAEDAJ010000007.1"/>
</dbReference>
<dbReference type="Proteomes" id="UP000612352">
    <property type="component" value="Unassembled WGS sequence"/>
</dbReference>
<proteinExistence type="inferred from homology"/>
<name>A0ABS1BC16_9MICO</name>
<dbReference type="Gene3D" id="3.90.550.10">
    <property type="entry name" value="Spore Coat Polysaccharide Biosynthesis Protein SpsA, Chain A"/>
    <property type="match status" value="1"/>
</dbReference>
<dbReference type="Pfam" id="PF00535">
    <property type="entry name" value="Glycos_transf_2"/>
    <property type="match status" value="1"/>
</dbReference>
<dbReference type="InterPro" id="IPR050834">
    <property type="entry name" value="Glycosyltransf_2"/>
</dbReference>
<evidence type="ECO:0000256" key="2">
    <source>
        <dbReference type="ARBA" id="ARBA00022676"/>
    </source>
</evidence>
<dbReference type="InterPro" id="IPR029044">
    <property type="entry name" value="Nucleotide-diphossugar_trans"/>
</dbReference>
<sequence>MSATTPSDGPVPSDRPVARDVTVLMPVWRGDRADRFAAAVASATTQQTLAPAELLLSIDGPLPPELDVVVAAIESGEHGPARVLRAEDHQGLALTLQRGLEAADTALVARADADDLCRPERLALQVGAMQEDGLDLLSGTLQEFSDAVPVGTGPLRTRPLTHAEILAYLPRHSPFQHPAVMMRREAALAVGGYLELDHLEDYWLWERMLLGGARSANLPEVLVDYRVDEDLFARRGGARMFRSDLRLQRTFLRDGITTPSGAAVNLARRGAYRFAPGWMRRLGYRLLVERMH</sequence>
<keyword evidence="2" id="KW-0328">Glycosyltransferase</keyword>
<organism evidence="5 6">
    <name type="scientific">Brachybacterium halotolerans</name>
    <dbReference type="NCBI Taxonomy" id="2795215"/>
    <lineage>
        <taxon>Bacteria</taxon>
        <taxon>Bacillati</taxon>
        <taxon>Actinomycetota</taxon>
        <taxon>Actinomycetes</taxon>
        <taxon>Micrococcales</taxon>
        <taxon>Dermabacteraceae</taxon>
        <taxon>Brachybacterium</taxon>
    </lineage>
</organism>
<protein>
    <submittedName>
        <fullName evidence="5">Glycosyltransferase</fullName>
    </submittedName>
</protein>
<reference evidence="5 6" key="1">
    <citation type="submission" date="2020-12" db="EMBL/GenBank/DDBJ databases">
        <title>Brachybacterium sp. MASK1Z-5, whole genome shotgun sequence.</title>
        <authorList>
            <person name="Tuo L."/>
        </authorList>
    </citation>
    <scope>NUCLEOTIDE SEQUENCE [LARGE SCALE GENOMIC DNA]</scope>
    <source>
        <strain evidence="5 6">MASK1Z-5</strain>
    </source>
</reference>
<keyword evidence="3" id="KW-0808">Transferase</keyword>
<evidence type="ECO:0000313" key="5">
    <source>
        <dbReference type="EMBL" id="MBK0332171.1"/>
    </source>
</evidence>
<dbReference type="InterPro" id="IPR001173">
    <property type="entry name" value="Glyco_trans_2-like"/>
</dbReference>
<evidence type="ECO:0000313" key="6">
    <source>
        <dbReference type="Proteomes" id="UP000612352"/>
    </source>
</evidence>
<evidence type="ECO:0000256" key="1">
    <source>
        <dbReference type="ARBA" id="ARBA00006739"/>
    </source>
</evidence>
<comment type="similarity">
    <text evidence="1">Belongs to the glycosyltransferase 2 family.</text>
</comment>